<evidence type="ECO:0000313" key="12">
    <source>
        <dbReference type="EMBL" id="QCD45962.1"/>
    </source>
</evidence>
<dbReference type="Proteomes" id="UP000502377">
    <property type="component" value="Chromosome"/>
</dbReference>
<feature type="active site" description="Cysteine persulfide intermediate" evidence="9">
    <location>
        <position position="186"/>
    </location>
</feature>
<dbReference type="InterPro" id="IPR004506">
    <property type="entry name" value="MnmA-like"/>
</dbReference>
<keyword evidence="4 9" id="KW-0547">Nucleotide-binding</keyword>
<dbReference type="Gene3D" id="2.40.30.10">
    <property type="entry name" value="Translation factors"/>
    <property type="match status" value="1"/>
</dbReference>
<accession>A0A6G5QK28</accession>
<comment type="similarity">
    <text evidence="9">Belongs to the MnmA/TRMU family.</text>
</comment>
<dbReference type="Pfam" id="PF03054">
    <property type="entry name" value="tRNA_Me_trans"/>
    <property type="match status" value="1"/>
</dbReference>
<feature type="region of interest" description="Interaction with tRNA" evidence="9">
    <location>
        <begin position="288"/>
        <end position="289"/>
    </location>
</feature>
<evidence type="ECO:0000256" key="8">
    <source>
        <dbReference type="ARBA" id="ARBA00051542"/>
    </source>
</evidence>
<dbReference type="HAMAP" id="MF_00144">
    <property type="entry name" value="tRNA_thiouridyl_MnmA"/>
    <property type="match status" value="1"/>
</dbReference>
<dbReference type="NCBIfam" id="TIGR00420">
    <property type="entry name" value="trmU"/>
    <property type="match status" value="1"/>
</dbReference>
<evidence type="ECO:0000256" key="3">
    <source>
        <dbReference type="ARBA" id="ARBA00022694"/>
    </source>
</evidence>
<feature type="domain" description="tRNA-specific 2-thiouridylase MnmA-like C-terminal" evidence="10">
    <location>
        <begin position="267"/>
        <end position="337"/>
    </location>
</feature>
<evidence type="ECO:0000256" key="5">
    <source>
        <dbReference type="ARBA" id="ARBA00022840"/>
    </source>
</evidence>
<dbReference type="PANTHER" id="PTHR11933">
    <property type="entry name" value="TRNA 5-METHYLAMINOMETHYL-2-THIOURIDYLATE -METHYLTRANSFERASE"/>
    <property type="match status" value="1"/>
</dbReference>
<feature type="site" description="Interaction with tRNA" evidence="9">
    <location>
        <position position="321"/>
    </location>
</feature>
<evidence type="ECO:0000256" key="7">
    <source>
        <dbReference type="ARBA" id="ARBA00023157"/>
    </source>
</evidence>
<protein>
    <recommendedName>
        <fullName evidence="9">tRNA-specific 2-thiouridylase MnmA</fullName>
        <ecNumber evidence="9">2.8.1.13</ecNumber>
    </recommendedName>
</protein>
<feature type="binding site" evidence="9">
    <location>
        <position position="32"/>
    </location>
    <ligand>
        <name>ATP</name>
        <dbReference type="ChEBI" id="CHEBI:30616"/>
    </ligand>
</feature>
<dbReference type="PANTHER" id="PTHR11933:SF5">
    <property type="entry name" value="MITOCHONDRIAL TRNA-SPECIFIC 2-THIOURIDYLASE 1"/>
    <property type="match status" value="1"/>
</dbReference>
<name>A0A6G5QK28_CAMRE</name>
<comment type="caution">
    <text evidence="9">Lacks conserved residue(s) required for the propagation of feature annotation.</text>
</comment>
<dbReference type="InterPro" id="IPR014729">
    <property type="entry name" value="Rossmann-like_a/b/a_fold"/>
</dbReference>
<dbReference type="SUPFAM" id="SSF52402">
    <property type="entry name" value="Adenine nucleotide alpha hydrolases-like"/>
    <property type="match status" value="1"/>
</dbReference>
<evidence type="ECO:0000256" key="6">
    <source>
        <dbReference type="ARBA" id="ARBA00022884"/>
    </source>
</evidence>
<evidence type="ECO:0000313" key="13">
    <source>
        <dbReference type="Proteomes" id="UP000502377"/>
    </source>
</evidence>
<evidence type="ECO:0000259" key="11">
    <source>
        <dbReference type="Pfam" id="PF20259"/>
    </source>
</evidence>
<proteinExistence type="inferred from homology"/>
<dbReference type="FunFam" id="2.30.30.280:FF:000001">
    <property type="entry name" value="tRNA-specific 2-thiouridylase MnmA"/>
    <property type="match status" value="1"/>
</dbReference>
<sequence>MKILMAMSGGVDSTMGAKMLLEAGYEVVGCYMKLHKKPGYHEQNIGKVARACEYLGINYHVIDLQDEFDRYVYTPFVGAYKEGRTPNPCALCNRFIKFGELLKFAKSIGCEKLATGHYIRVQDGLIRVAADPSKDQSYFVAQVPKEIIADMIFPLGDKFKKDIKELAKSLPSFREYGEQAESSEICFVEDTYIEVLNKHYETDLPGDVVDSAGRVIGRHNGYMHYTIGKRRGFEVFGAHEPHFVLAIDAANNRIVVGPKEELERGKIAVNSLNLFIDESEFDCDVKVRYRSIGLNAHVKVLEGGTAEVELKQSAFGVASGQLAVFYRGELVIGSGFIL</sequence>
<comment type="catalytic activity">
    <reaction evidence="8 9">
        <text>S-sulfanyl-L-cysteinyl-[protein] + uridine(34) in tRNA + AH2 + ATP = 2-thiouridine(34) in tRNA + L-cysteinyl-[protein] + A + AMP + diphosphate + H(+)</text>
        <dbReference type="Rhea" id="RHEA:47032"/>
        <dbReference type="Rhea" id="RHEA-COMP:10131"/>
        <dbReference type="Rhea" id="RHEA-COMP:11726"/>
        <dbReference type="Rhea" id="RHEA-COMP:11727"/>
        <dbReference type="Rhea" id="RHEA-COMP:11728"/>
        <dbReference type="ChEBI" id="CHEBI:13193"/>
        <dbReference type="ChEBI" id="CHEBI:15378"/>
        <dbReference type="ChEBI" id="CHEBI:17499"/>
        <dbReference type="ChEBI" id="CHEBI:29950"/>
        <dbReference type="ChEBI" id="CHEBI:30616"/>
        <dbReference type="ChEBI" id="CHEBI:33019"/>
        <dbReference type="ChEBI" id="CHEBI:61963"/>
        <dbReference type="ChEBI" id="CHEBI:65315"/>
        <dbReference type="ChEBI" id="CHEBI:87170"/>
        <dbReference type="ChEBI" id="CHEBI:456215"/>
        <dbReference type="EC" id="2.8.1.13"/>
    </reaction>
</comment>
<dbReference type="EMBL" id="CP012543">
    <property type="protein sequence ID" value="QCD45962.1"/>
    <property type="molecule type" value="Genomic_DNA"/>
</dbReference>
<reference evidence="12 13" key="1">
    <citation type="submission" date="2016-07" db="EMBL/GenBank/DDBJ databases">
        <title>Comparative genomics of the Campylobacter concisus group.</title>
        <authorList>
            <person name="Miller W.G."/>
            <person name="Yee E."/>
            <person name="Chapman M.H."/>
            <person name="Huynh S."/>
            <person name="Bono J.L."/>
            <person name="On S.L.W."/>
            <person name="StLeger J."/>
            <person name="Foster G."/>
            <person name="Parker C.T."/>
        </authorList>
    </citation>
    <scope>NUCLEOTIDE SEQUENCE [LARGE SCALE GENOMIC DNA]</scope>
    <source>
        <strain evidence="12 13">ATCC 33238</strain>
    </source>
</reference>
<keyword evidence="3 9" id="KW-0819">tRNA processing</keyword>
<keyword evidence="9" id="KW-0963">Cytoplasm</keyword>
<feature type="active site" description="Nucleophile" evidence="9">
    <location>
        <position position="92"/>
    </location>
</feature>
<dbReference type="EC" id="2.8.1.13" evidence="9"/>
<gene>
    <name evidence="9 12" type="primary">mnmA</name>
    <name evidence="12" type="ORF">CRECT_0263</name>
</gene>
<keyword evidence="7" id="KW-1015">Disulfide bond</keyword>
<evidence type="ECO:0000256" key="2">
    <source>
        <dbReference type="ARBA" id="ARBA00022679"/>
    </source>
</evidence>
<dbReference type="InterPro" id="IPR023382">
    <property type="entry name" value="MnmA-like_central_sf"/>
</dbReference>
<keyword evidence="1 9" id="KW-0820">tRNA-binding</keyword>
<evidence type="ECO:0000256" key="9">
    <source>
        <dbReference type="HAMAP-Rule" id="MF_00144"/>
    </source>
</evidence>
<keyword evidence="2 9" id="KW-0808">Transferase</keyword>
<dbReference type="Gene3D" id="2.30.30.280">
    <property type="entry name" value="Adenine nucleotide alpha hydrolases-like domains"/>
    <property type="match status" value="1"/>
</dbReference>
<dbReference type="KEGG" id="crx:CRECT_0263"/>
<feature type="binding site" evidence="9">
    <location>
        <begin position="6"/>
        <end position="13"/>
    </location>
    <ligand>
        <name>ATP</name>
        <dbReference type="ChEBI" id="CHEBI:30616"/>
    </ligand>
</feature>
<dbReference type="GO" id="GO:0103016">
    <property type="term" value="F:tRNA-uridine 2-sulfurtransferase activity"/>
    <property type="evidence" value="ECO:0007669"/>
    <property type="project" value="UniProtKB-EC"/>
</dbReference>
<dbReference type="Pfam" id="PF20258">
    <property type="entry name" value="tRNA_Me_trans_C"/>
    <property type="match status" value="1"/>
</dbReference>
<dbReference type="GO" id="GO:0002143">
    <property type="term" value="P:tRNA wobble position uridine thiolation"/>
    <property type="evidence" value="ECO:0007669"/>
    <property type="project" value="TreeGrafter"/>
</dbReference>
<dbReference type="Gene3D" id="3.40.50.620">
    <property type="entry name" value="HUPs"/>
    <property type="match status" value="1"/>
</dbReference>
<dbReference type="RefSeq" id="WP_002945962.1">
    <property type="nucleotide sequence ID" value="NZ_CP012543.1"/>
</dbReference>
<feature type="region of interest" description="Interaction with tRNA" evidence="9">
    <location>
        <begin position="134"/>
        <end position="136"/>
    </location>
</feature>
<dbReference type="CDD" id="cd01998">
    <property type="entry name" value="MnmA_TRMU-like"/>
    <property type="match status" value="1"/>
</dbReference>
<keyword evidence="5 9" id="KW-0067">ATP-binding</keyword>
<feature type="domain" description="tRNA-specific 2-thiouridylase MnmA-like central" evidence="11">
    <location>
        <begin position="195"/>
        <end position="257"/>
    </location>
</feature>
<dbReference type="Pfam" id="PF20259">
    <property type="entry name" value="tRNA_Me_trans_M"/>
    <property type="match status" value="1"/>
</dbReference>
<feature type="site" description="Interaction with tRNA" evidence="9">
    <location>
        <position position="117"/>
    </location>
</feature>
<organism evidence="12 13">
    <name type="scientific">Campylobacter rectus</name>
    <name type="common">Wolinella recta</name>
    <dbReference type="NCBI Taxonomy" id="203"/>
    <lineage>
        <taxon>Bacteria</taxon>
        <taxon>Pseudomonadati</taxon>
        <taxon>Campylobacterota</taxon>
        <taxon>Epsilonproteobacteria</taxon>
        <taxon>Campylobacterales</taxon>
        <taxon>Campylobacteraceae</taxon>
        <taxon>Campylobacter</taxon>
    </lineage>
</organism>
<keyword evidence="6 9" id="KW-0694">RNA-binding</keyword>
<comment type="function">
    <text evidence="9">Catalyzes the 2-thiolation of uridine at the wobble position (U34) of tRNA, leading to the formation of s(2)U34.</text>
</comment>
<dbReference type="InterPro" id="IPR046885">
    <property type="entry name" value="MnmA-like_C"/>
</dbReference>
<dbReference type="InterPro" id="IPR046884">
    <property type="entry name" value="MnmA-like_central"/>
</dbReference>
<dbReference type="GO" id="GO:0005737">
    <property type="term" value="C:cytoplasm"/>
    <property type="evidence" value="ECO:0007669"/>
    <property type="project" value="UniProtKB-SubCell"/>
</dbReference>
<evidence type="ECO:0000256" key="4">
    <source>
        <dbReference type="ARBA" id="ARBA00022741"/>
    </source>
</evidence>
<evidence type="ECO:0000256" key="1">
    <source>
        <dbReference type="ARBA" id="ARBA00022555"/>
    </source>
</evidence>
<evidence type="ECO:0000259" key="10">
    <source>
        <dbReference type="Pfam" id="PF20258"/>
    </source>
</evidence>
<dbReference type="AlphaFoldDB" id="A0A6G5QK28"/>
<dbReference type="NCBIfam" id="NF001138">
    <property type="entry name" value="PRK00143.1"/>
    <property type="match status" value="1"/>
</dbReference>
<dbReference type="GO" id="GO:0000049">
    <property type="term" value="F:tRNA binding"/>
    <property type="evidence" value="ECO:0007669"/>
    <property type="project" value="UniProtKB-KW"/>
</dbReference>
<dbReference type="GO" id="GO:0005524">
    <property type="term" value="F:ATP binding"/>
    <property type="evidence" value="ECO:0007669"/>
    <property type="project" value="UniProtKB-KW"/>
</dbReference>
<comment type="subcellular location">
    <subcellularLocation>
        <location evidence="9">Cytoplasm</location>
    </subcellularLocation>
</comment>
<feature type="binding site" evidence="9">
    <location>
        <position position="116"/>
    </location>
    <ligand>
        <name>ATP</name>
        <dbReference type="ChEBI" id="CHEBI:30616"/>
    </ligand>
</feature>